<evidence type="ECO:0000259" key="1">
    <source>
        <dbReference type="Pfam" id="PF24032"/>
    </source>
</evidence>
<organism evidence="2 3">
    <name type="scientific">Anaerovirgula multivorans</name>
    <dbReference type="NCBI Taxonomy" id="312168"/>
    <lineage>
        <taxon>Bacteria</taxon>
        <taxon>Bacillati</taxon>
        <taxon>Bacillota</taxon>
        <taxon>Clostridia</taxon>
        <taxon>Peptostreptococcales</taxon>
        <taxon>Natronincolaceae</taxon>
        <taxon>Anaerovirgula</taxon>
    </lineage>
</organism>
<proteinExistence type="predicted"/>
<dbReference type="RefSeq" id="WP_089280872.1">
    <property type="nucleotide sequence ID" value="NZ_FZOJ01000001.1"/>
</dbReference>
<name>A0A238ZRT7_9FIRM</name>
<reference evidence="2 3" key="1">
    <citation type="submission" date="2017-06" db="EMBL/GenBank/DDBJ databases">
        <authorList>
            <person name="Kim H.J."/>
            <person name="Triplett B.A."/>
        </authorList>
    </citation>
    <scope>NUCLEOTIDE SEQUENCE [LARGE SCALE GENOMIC DNA]</scope>
    <source>
        <strain evidence="2 3">SCA</strain>
    </source>
</reference>
<dbReference type="Proteomes" id="UP000198304">
    <property type="component" value="Unassembled WGS sequence"/>
</dbReference>
<gene>
    <name evidence="2" type="ORF">SAMN05446037_100171</name>
</gene>
<dbReference type="Pfam" id="PF24032">
    <property type="entry name" value="YQBQ"/>
    <property type="match status" value="1"/>
</dbReference>
<protein>
    <recommendedName>
        <fullName evidence="1">YqbQ/XkdQ domain-containing protein</fullName>
    </recommendedName>
</protein>
<feature type="domain" description="YqbQ/XkdQ" evidence="1">
    <location>
        <begin position="25"/>
        <end position="324"/>
    </location>
</feature>
<evidence type="ECO:0000313" key="3">
    <source>
        <dbReference type="Proteomes" id="UP000198304"/>
    </source>
</evidence>
<keyword evidence="3" id="KW-1185">Reference proteome</keyword>
<accession>A0A238ZRT7</accession>
<sequence length="331" mass="37716">MFEIRLIKNDASKAYNITPLISSVSWDSNLSLRSVIEFSIIWNDTVHFPANPIELGDLVVILKEGVEVNRGIVVNENLSGRGNISYTAYDYAWYLGKSKSVYQFNLSAKQAVERVLNDFGMPIGNILTMSTKINKVYIQQSPAEIIKDIIKQFERETGNKVLTELREGKIYIENMMDMIVIGTFKISENVQQYNILSNPLGAERTRNIEDMRNRIKIILTEQDNFETIALEQDTVNASRYGLLEETFKIDAEDSAKARQVAKILLKRLNKIHETNSITLMGDVKFKAGRLFDVVEPLTGMQGRYMITECKHEVNQGQHIMNLTLTLPEDVI</sequence>
<dbReference type="SUPFAM" id="SSF69279">
    <property type="entry name" value="Phage tail proteins"/>
    <property type="match status" value="1"/>
</dbReference>
<evidence type="ECO:0000313" key="2">
    <source>
        <dbReference type="EMBL" id="SNR86117.1"/>
    </source>
</evidence>
<dbReference type="EMBL" id="FZOJ01000001">
    <property type="protein sequence ID" value="SNR86117.1"/>
    <property type="molecule type" value="Genomic_DNA"/>
</dbReference>
<dbReference type="OrthoDB" id="1698671at2"/>
<dbReference type="InterPro" id="IPR056937">
    <property type="entry name" value="YqbQ/XkdQ"/>
</dbReference>
<dbReference type="AlphaFoldDB" id="A0A238ZRT7"/>